<name>A0ACC1A614_9ROSI</name>
<evidence type="ECO:0000313" key="2">
    <source>
        <dbReference type="Proteomes" id="UP001164250"/>
    </source>
</evidence>
<gene>
    <name evidence="1" type="ORF">Patl1_09946</name>
</gene>
<accession>A0ACC1A614</accession>
<sequence length="451" mass="50157">MSADTVESFHIRFTGKNHSAWDFQFILFVKGKELWGHIDGSAPAPPGVEALSKWEIKDARVMTWILSSVEPHLVLNLKPYKTAATMWNYFNMVYNQDNSAKRFQLEYEMANFTQGSLSIEEYFSGFQTLWADYSDIVYANVPAAALSTVQAVHATSKRNQFLMKLQPDFEIVRSNLMYRRLVPSLDACLSELLREEQRIVTQAAMEHQANVSAHVSVAYQAQWRNKGRDMRAVQCFSCKPSGHIARDCPKKFCNYCKKQGHIISACPIRPERKHGTTYHASTGASSSTRLPAASLVVPIPPFTALANPNTLTPEMLQQMIISAFGLSGNHRVSSKPWYFDSGASNHMTNTVVSLSNVRNYDGNLKINTVDGSSLPISAVGDISSSLTDVFVSPDLSTNLIYVGQLVDNNCNVHFSCSSCVVQDKVSGKIIFEGAKSGTTLSFSCFSFHYYS</sequence>
<dbReference type="Proteomes" id="UP001164250">
    <property type="component" value="Chromosome 12"/>
</dbReference>
<comment type="caution">
    <text evidence="1">The sequence shown here is derived from an EMBL/GenBank/DDBJ whole genome shotgun (WGS) entry which is preliminary data.</text>
</comment>
<proteinExistence type="predicted"/>
<reference evidence="2" key="1">
    <citation type="journal article" date="2023" name="G3 (Bethesda)">
        <title>Genome assembly and association tests identify interacting loci associated with vigor, precocity, and sex in interspecific pistachio rootstocks.</title>
        <authorList>
            <person name="Palmer W."/>
            <person name="Jacygrad E."/>
            <person name="Sagayaradj S."/>
            <person name="Cavanaugh K."/>
            <person name="Han R."/>
            <person name="Bertier L."/>
            <person name="Beede B."/>
            <person name="Kafkas S."/>
            <person name="Golino D."/>
            <person name="Preece J."/>
            <person name="Michelmore R."/>
        </authorList>
    </citation>
    <scope>NUCLEOTIDE SEQUENCE [LARGE SCALE GENOMIC DNA]</scope>
</reference>
<dbReference type="EMBL" id="CM047908">
    <property type="protein sequence ID" value="KAJ0082390.1"/>
    <property type="molecule type" value="Genomic_DNA"/>
</dbReference>
<organism evidence="1 2">
    <name type="scientific">Pistacia atlantica</name>
    <dbReference type="NCBI Taxonomy" id="434234"/>
    <lineage>
        <taxon>Eukaryota</taxon>
        <taxon>Viridiplantae</taxon>
        <taxon>Streptophyta</taxon>
        <taxon>Embryophyta</taxon>
        <taxon>Tracheophyta</taxon>
        <taxon>Spermatophyta</taxon>
        <taxon>Magnoliopsida</taxon>
        <taxon>eudicotyledons</taxon>
        <taxon>Gunneridae</taxon>
        <taxon>Pentapetalae</taxon>
        <taxon>rosids</taxon>
        <taxon>malvids</taxon>
        <taxon>Sapindales</taxon>
        <taxon>Anacardiaceae</taxon>
        <taxon>Pistacia</taxon>
    </lineage>
</organism>
<evidence type="ECO:0000313" key="1">
    <source>
        <dbReference type="EMBL" id="KAJ0082390.1"/>
    </source>
</evidence>
<keyword evidence="2" id="KW-1185">Reference proteome</keyword>
<protein>
    <submittedName>
        <fullName evidence="1">Uncharacterized protein</fullName>
    </submittedName>
</protein>